<comment type="caution">
    <text evidence="1">The sequence shown here is derived from an EMBL/GenBank/DDBJ whole genome shotgun (WGS) entry which is preliminary data.</text>
</comment>
<keyword evidence="2" id="KW-1185">Reference proteome</keyword>
<accession>A0ABQ9W4A2</accession>
<protein>
    <submittedName>
        <fullName evidence="1">Uncharacterized protein</fullName>
    </submittedName>
</protein>
<name>A0ABQ9W4A2_SAGOE</name>
<dbReference type="Proteomes" id="UP001266305">
    <property type="component" value="Unassembled WGS sequence"/>
</dbReference>
<sequence length="79" mass="8978">MENGNYEKTNHEMSQPGTMGIMIRQGKAPWAGKHGTMGTMVRQGKARHHVQHNKARLGTMGIIVMQDNERQSRPPWAPW</sequence>
<evidence type="ECO:0000313" key="1">
    <source>
        <dbReference type="EMBL" id="KAK2116462.1"/>
    </source>
</evidence>
<dbReference type="EMBL" id="JASSZA010000003">
    <property type="protein sequence ID" value="KAK2116462.1"/>
    <property type="molecule type" value="Genomic_DNA"/>
</dbReference>
<reference evidence="1 2" key="1">
    <citation type="submission" date="2023-05" db="EMBL/GenBank/DDBJ databases">
        <title>B98-5 Cell Line De Novo Hybrid Assembly: An Optical Mapping Approach.</title>
        <authorList>
            <person name="Kananen K."/>
            <person name="Auerbach J.A."/>
            <person name="Kautto E."/>
            <person name="Blachly J.S."/>
        </authorList>
    </citation>
    <scope>NUCLEOTIDE SEQUENCE [LARGE SCALE GENOMIC DNA]</scope>
    <source>
        <strain evidence="1">B95-8</strain>
        <tissue evidence="1">Cell line</tissue>
    </source>
</reference>
<gene>
    <name evidence="1" type="ORF">P7K49_007088</name>
</gene>
<proteinExistence type="predicted"/>
<organism evidence="1 2">
    <name type="scientific">Saguinus oedipus</name>
    <name type="common">Cotton-top tamarin</name>
    <name type="synonym">Oedipomidas oedipus</name>
    <dbReference type="NCBI Taxonomy" id="9490"/>
    <lineage>
        <taxon>Eukaryota</taxon>
        <taxon>Metazoa</taxon>
        <taxon>Chordata</taxon>
        <taxon>Craniata</taxon>
        <taxon>Vertebrata</taxon>
        <taxon>Euteleostomi</taxon>
        <taxon>Mammalia</taxon>
        <taxon>Eutheria</taxon>
        <taxon>Euarchontoglires</taxon>
        <taxon>Primates</taxon>
        <taxon>Haplorrhini</taxon>
        <taxon>Platyrrhini</taxon>
        <taxon>Cebidae</taxon>
        <taxon>Callitrichinae</taxon>
        <taxon>Saguinus</taxon>
    </lineage>
</organism>
<evidence type="ECO:0000313" key="2">
    <source>
        <dbReference type="Proteomes" id="UP001266305"/>
    </source>
</evidence>